<evidence type="ECO:0000256" key="2">
    <source>
        <dbReference type="ARBA" id="ARBA00023015"/>
    </source>
</evidence>
<dbReference type="Gene3D" id="1.10.10.60">
    <property type="entry name" value="Homeodomain-like"/>
    <property type="match status" value="1"/>
</dbReference>
<dbReference type="InterPro" id="IPR001789">
    <property type="entry name" value="Sig_transdc_resp-reg_receiver"/>
</dbReference>
<dbReference type="InterPro" id="IPR003594">
    <property type="entry name" value="HATPase_dom"/>
</dbReference>
<dbReference type="Pfam" id="PF07495">
    <property type="entry name" value="Y_Y_Y"/>
    <property type="match status" value="1"/>
</dbReference>
<dbReference type="GO" id="GO:0000155">
    <property type="term" value="F:phosphorelay sensor kinase activity"/>
    <property type="evidence" value="ECO:0007669"/>
    <property type="project" value="TreeGrafter"/>
</dbReference>
<dbReference type="AlphaFoldDB" id="A0A1L7I2F9"/>
<dbReference type="SMART" id="SM00342">
    <property type="entry name" value="HTH_ARAC"/>
    <property type="match status" value="1"/>
</dbReference>
<dbReference type="InterPro" id="IPR011006">
    <property type="entry name" value="CheY-like_superfamily"/>
</dbReference>
<dbReference type="SUPFAM" id="SSF52172">
    <property type="entry name" value="CheY-like"/>
    <property type="match status" value="1"/>
</dbReference>
<dbReference type="Pfam" id="PF07494">
    <property type="entry name" value="Reg_prop"/>
    <property type="match status" value="1"/>
</dbReference>
<dbReference type="InterPro" id="IPR011123">
    <property type="entry name" value="Y_Y_Y"/>
</dbReference>
<evidence type="ECO:0000256" key="1">
    <source>
        <dbReference type="ARBA" id="ARBA00022553"/>
    </source>
</evidence>
<dbReference type="InterPro" id="IPR036890">
    <property type="entry name" value="HATPase_C_sf"/>
</dbReference>
<keyword evidence="2" id="KW-0805">Transcription regulation</keyword>
<reference evidence="5 6" key="1">
    <citation type="submission" date="2016-07" db="EMBL/GenBank/DDBJ databases">
        <title>Multi-omics approach to identify versatile polysaccharide utilization systems of a marine flavobacterium Gramella flava.</title>
        <authorList>
            <person name="Tang K."/>
        </authorList>
    </citation>
    <scope>NUCLEOTIDE SEQUENCE [LARGE SCALE GENOMIC DNA]</scope>
    <source>
        <strain evidence="5 6">JLT2011</strain>
    </source>
</reference>
<sequence>MVLVFISGIAGTLTGQNTRSVQKVNAIEPFIKADEVHIQQDSRRNLWITTAVKILKYNSGDTEVFNKFMGIPKEVGGEYLETYTDSQGNVWLAGSAGIAVLENGQSIFRFVSGVTGKIYALREDAGNQLWIAAENGVYKLNTNSEKDDFGLSRFLSENTMAAGIVLHGNQIVFAGPNGVLTIDRKSGKFNKIDMGYYQNLQITSILSLPDAIIFGTKDSGLYKTDPDFKKFQRAYLPYEVSSSEITSLQLFNQEIIVSTRGAGVVVLNNKLELLKKESAGYPNNVYATCLDNQNLLWMVSNKGLYLQNFSGNVVANVTHDPAKYSSLGDDFVTASEKDSEGNLWVGTAKGLSIWNPETDRWRHIENLNYTRNIKDPDKITDMASVDDHMWIATADDGVYKVNIHTLLRAHYSVDALYKTPIQAANAVFIDGHKNIWIGGKDGYLTQIKPDNTFKSYPIKNVEAISELGPKQLIVATKSRVHSLNPYTGRITDLTKLTAKANMVYYGMNDLQITNQGIGLFATEGAGLILYDFDKERTQQLSTSDGLPSNNILGVDWEHEGAIWITTDNGLAYYNQNTKDLRLFSELNGLSTNEITTGITKLRKEDLMFGSTKGLNIFKPKELLAQQEFKPELTLEKMILPSKTREEAGKIDLAGLGEVEIQEEAAFQLKFRGRSNLDPEGIEYSWKLANFDDDWTKPTKLNSVSYASLPPGDYTFMVRSRISEGGWSNPKLLDIRVADTGGTISTVYLFMGISVLAMIAIFVIVFVKRSRSADRQAKAELREKLKQEFGKPVESAVHSLSKISEAAENSPEDLQRYAARFDDLFRQILNFNYEESVYEISKIDMHKHLSVMLKDMKPLFEDKKLEFSINDQWGEEAFFYNLEVLDKIIFGLVSASAQYCHEHGKIIVNLIETSVGDLKLQITDNGRGVPESHQRTLDRMTSMPKGRKYRDANGLASLIQARELAQNSGGSFSYDTEKNEGSTFTVILKNRKQDYRKVPSRAAQVFLAEKQKKNPKTKFPKAIANYSDSKILVIENDAKIRELLLRNIGKYCQVYQAATAEEGMEKAGMIFPDIIISASVLPDMNAFQLAKMLKRNIGLNHINIFMIADGEVQLSEEQLDGFSEVIRKPIDVNLLLTKISEKLAWQQQLRSNYVKAYVEDKTPEFRSANDEKFIQNLGEIILENIKNENFTVHDLSAAVGISSNALFMKLKNLVNLSPQDFMEFTRLNYARELMDQNEYNSMEVAYKSGFSSPKLFYSSFKKFYGYSPTGSVDKSR</sequence>
<dbReference type="InterPro" id="IPR013783">
    <property type="entry name" value="Ig-like_fold"/>
</dbReference>
<dbReference type="SUPFAM" id="SSF63829">
    <property type="entry name" value="Calcium-dependent phosphotriesterase"/>
    <property type="match status" value="1"/>
</dbReference>
<dbReference type="Proteomes" id="UP000186230">
    <property type="component" value="Chromosome"/>
</dbReference>
<dbReference type="InterPro" id="IPR009057">
    <property type="entry name" value="Homeodomain-like_sf"/>
</dbReference>
<dbReference type="InterPro" id="IPR018060">
    <property type="entry name" value="HTH_AraC"/>
</dbReference>
<dbReference type="SMART" id="SM00448">
    <property type="entry name" value="REC"/>
    <property type="match status" value="1"/>
</dbReference>
<dbReference type="SUPFAM" id="SSF46689">
    <property type="entry name" value="Homeodomain-like"/>
    <property type="match status" value="1"/>
</dbReference>
<dbReference type="Gene3D" id="3.30.565.10">
    <property type="entry name" value="Histidine kinase-like ATPase, C-terminal domain"/>
    <property type="match status" value="1"/>
</dbReference>
<dbReference type="Gene3D" id="2.130.10.10">
    <property type="entry name" value="YVTN repeat-like/Quinoprotein amine dehydrogenase"/>
    <property type="match status" value="2"/>
</dbReference>
<dbReference type="InterPro" id="IPR011110">
    <property type="entry name" value="Reg_prop"/>
</dbReference>
<dbReference type="Gene3D" id="3.40.50.2300">
    <property type="match status" value="1"/>
</dbReference>
<keyword evidence="3" id="KW-0804">Transcription</keyword>
<dbReference type="PANTHER" id="PTHR43547">
    <property type="entry name" value="TWO-COMPONENT HISTIDINE KINASE"/>
    <property type="match status" value="1"/>
</dbReference>
<dbReference type="InterPro" id="IPR011047">
    <property type="entry name" value="Quinoprotein_ADH-like_sf"/>
</dbReference>
<dbReference type="KEGG" id="gfl:GRFL_1073"/>
<evidence type="ECO:0000256" key="4">
    <source>
        <dbReference type="PROSITE-ProRule" id="PRU00169"/>
    </source>
</evidence>
<dbReference type="PROSITE" id="PS50110">
    <property type="entry name" value="RESPONSE_REGULATORY"/>
    <property type="match status" value="1"/>
</dbReference>
<dbReference type="GO" id="GO:0003700">
    <property type="term" value="F:DNA-binding transcription factor activity"/>
    <property type="evidence" value="ECO:0007669"/>
    <property type="project" value="InterPro"/>
</dbReference>
<dbReference type="PROSITE" id="PS50109">
    <property type="entry name" value="HIS_KIN"/>
    <property type="match status" value="1"/>
</dbReference>
<evidence type="ECO:0000256" key="3">
    <source>
        <dbReference type="ARBA" id="ARBA00023163"/>
    </source>
</evidence>
<proteinExistence type="predicted"/>
<dbReference type="Pfam" id="PF02518">
    <property type="entry name" value="HATPase_c"/>
    <property type="match status" value="1"/>
</dbReference>
<comment type="caution">
    <text evidence="4">Lacks conserved residue(s) required for the propagation of feature annotation.</text>
</comment>
<dbReference type="SUPFAM" id="SSF50998">
    <property type="entry name" value="Quinoprotein alcohol dehydrogenase-like"/>
    <property type="match status" value="1"/>
</dbReference>
<evidence type="ECO:0000313" key="5">
    <source>
        <dbReference type="EMBL" id="APU67797.1"/>
    </source>
</evidence>
<evidence type="ECO:0008006" key="7">
    <source>
        <dbReference type="Google" id="ProtNLM"/>
    </source>
</evidence>
<dbReference type="Pfam" id="PF12833">
    <property type="entry name" value="HTH_18"/>
    <property type="match status" value="1"/>
</dbReference>
<dbReference type="PANTHER" id="PTHR43547:SF2">
    <property type="entry name" value="HYBRID SIGNAL TRANSDUCTION HISTIDINE KINASE C"/>
    <property type="match status" value="1"/>
</dbReference>
<dbReference type="InterPro" id="IPR015943">
    <property type="entry name" value="WD40/YVTN_repeat-like_dom_sf"/>
</dbReference>
<name>A0A1L7I2F9_9FLAO</name>
<dbReference type="InterPro" id="IPR005467">
    <property type="entry name" value="His_kinase_dom"/>
</dbReference>
<dbReference type="STRING" id="1229726.GRFL_1073"/>
<organism evidence="5 6">
    <name type="scientific">Christiangramia flava JLT2011</name>
    <dbReference type="NCBI Taxonomy" id="1229726"/>
    <lineage>
        <taxon>Bacteria</taxon>
        <taxon>Pseudomonadati</taxon>
        <taxon>Bacteroidota</taxon>
        <taxon>Flavobacteriia</taxon>
        <taxon>Flavobacteriales</taxon>
        <taxon>Flavobacteriaceae</taxon>
        <taxon>Christiangramia</taxon>
    </lineage>
</organism>
<dbReference type="PROSITE" id="PS01124">
    <property type="entry name" value="HTH_ARAC_FAMILY_2"/>
    <property type="match status" value="1"/>
</dbReference>
<dbReference type="EMBL" id="CP016359">
    <property type="protein sequence ID" value="APU67797.1"/>
    <property type="molecule type" value="Genomic_DNA"/>
</dbReference>
<gene>
    <name evidence="5" type="ORF">GRFL_1073</name>
</gene>
<keyword evidence="6" id="KW-1185">Reference proteome</keyword>
<keyword evidence="1" id="KW-0597">Phosphoprotein</keyword>
<evidence type="ECO:0000313" key="6">
    <source>
        <dbReference type="Proteomes" id="UP000186230"/>
    </source>
</evidence>
<protein>
    <recommendedName>
        <fullName evidence="7">DNA-binding response regulator, AraC family</fullName>
    </recommendedName>
</protein>
<dbReference type="GO" id="GO:0043565">
    <property type="term" value="F:sequence-specific DNA binding"/>
    <property type="evidence" value="ECO:0007669"/>
    <property type="project" value="InterPro"/>
</dbReference>
<accession>A0A1L7I2F9</accession>
<dbReference type="SUPFAM" id="SSF55874">
    <property type="entry name" value="ATPase domain of HSP90 chaperone/DNA topoisomerase II/histidine kinase"/>
    <property type="match status" value="1"/>
</dbReference>
<dbReference type="Gene3D" id="2.60.40.10">
    <property type="entry name" value="Immunoglobulins"/>
    <property type="match status" value="1"/>
</dbReference>